<evidence type="ECO:0000313" key="2">
    <source>
        <dbReference type="EMBL" id="KAE9586244.1"/>
    </source>
</evidence>
<feature type="domain" description="C2" evidence="1">
    <location>
        <begin position="1"/>
        <end position="81"/>
    </location>
</feature>
<accession>A0A6A4NFG4</accession>
<comment type="caution">
    <text evidence="2">The sequence shown here is derived from an EMBL/GenBank/DDBJ whole genome shotgun (WGS) entry which is preliminary data.</text>
</comment>
<dbReference type="PANTHER" id="PTHR31425:SF31">
    <property type="entry name" value="ANTHRANILATE PHOSPHORIBOSYLTRANSFERASE-LIKE PROTEIN"/>
    <property type="match status" value="1"/>
</dbReference>
<dbReference type="AlphaFoldDB" id="A0A6A4NFG4"/>
<dbReference type="OrthoDB" id="5973539at2759"/>
<dbReference type="PANTHER" id="PTHR31425">
    <property type="entry name" value="PHOSPHORIBOSYLANTHRANILATE TRANSFERASE ISOFORM 1"/>
    <property type="match status" value="1"/>
</dbReference>
<name>A0A6A4NFG4_LUPAL</name>
<reference evidence="3" key="1">
    <citation type="journal article" date="2020" name="Nat. Commun.">
        <title>Genome sequence of the cluster root forming white lupin.</title>
        <authorList>
            <person name="Hufnagel B."/>
            <person name="Marques A."/>
            <person name="Soriano A."/>
            <person name="Marques L."/>
            <person name="Divol F."/>
            <person name="Doumas P."/>
            <person name="Sallet E."/>
            <person name="Mancinotti D."/>
            <person name="Carrere S."/>
            <person name="Marande W."/>
            <person name="Arribat S."/>
            <person name="Keller J."/>
            <person name="Huneau C."/>
            <person name="Blein T."/>
            <person name="Aime D."/>
            <person name="Laguerre M."/>
            <person name="Taylor J."/>
            <person name="Schubert V."/>
            <person name="Nelson M."/>
            <person name="Geu-Flores F."/>
            <person name="Crespi M."/>
            <person name="Gallardo-Guerrero K."/>
            <person name="Delaux P.-M."/>
            <person name="Salse J."/>
            <person name="Berges H."/>
            <person name="Guyot R."/>
            <person name="Gouzy J."/>
            <person name="Peret B."/>
        </authorList>
    </citation>
    <scope>NUCLEOTIDE SEQUENCE [LARGE SCALE GENOMIC DNA]</scope>
    <source>
        <strain evidence="3">cv. Amiga</strain>
    </source>
</reference>
<evidence type="ECO:0000259" key="1">
    <source>
        <dbReference type="PROSITE" id="PS50004"/>
    </source>
</evidence>
<organism evidence="2 3">
    <name type="scientific">Lupinus albus</name>
    <name type="common">White lupine</name>
    <name type="synonym">Lupinus termis</name>
    <dbReference type="NCBI Taxonomy" id="3870"/>
    <lineage>
        <taxon>Eukaryota</taxon>
        <taxon>Viridiplantae</taxon>
        <taxon>Streptophyta</taxon>
        <taxon>Embryophyta</taxon>
        <taxon>Tracheophyta</taxon>
        <taxon>Spermatophyta</taxon>
        <taxon>Magnoliopsida</taxon>
        <taxon>eudicotyledons</taxon>
        <taxon>Gunneridae</taxon>
        <taxon>Pentapetalae</taxon>
        <taxon>rosids</taxon>
        <taxon>fabids</taxon>
        <taxon>Fabales</taxon>
        <taxon>Fabaceae</taxon>
        <taxon>Papilionoideae</taxon>
        <taxon>50 kb inversion clade</taxon>
        <taxon>genistoids sensu lato</taxon>
        <taxon>core genistoids</taxon>
        <taxon>Genisteae</taxon>
        <taxon>Lupinus</taxon>
    </lineage>
</organism>
<dbReference type="SUPFAM" id="SSF49562">
    <property type="entry name" value="C2 domain (Calcium/lipid-binding domain, CaLB)"/>
    <property type="match status" value="1"/>
</dbReference>
<dbReference type="Gene3D" id="2.60.40.150">
    <property type="entry name" value="C2 domain"/>
    <property type="match status" value="1"/>
</dbReference>
<dbReference type="InterPro" id="IPR047259">
    <property type="entry name" value="QUIRKY-like"/>
</dbReference>
<dbReference type="Pfam" id="PF00168">
    <property type="entry name" value="C2"/>
    <property type="match status" value="1"/>
</dbReference>
<keyword evidence="3" id="KW-1185">Reference proteome</keyword>
<gene>
    <name evidence="2" type="ORF">Lalb_Chr24g0399781</name>
</gene>
<evidence type="ECO:0000313" key="3">
    <source>
        <dbReference type="Proteomes" id="UP000447434"/>
    </source>
</evidence>
<dbReference type="InterPro" id="IPR035892">
    <property type="entry name" value="C2_domain_sf"/>
</dbReference>
<protein>
    <submittedName>
        <fullName evidence="2">Putative C2 domain-containing protein</fullName>
    </submittedName>
</protein>
<sequence>MKNGARTDAYCMAKYGTKWVHTRTVVNSLSPKWNEQYVWEVYEPSTVITVAVFDNNQLDANSRAIGAKDAVMGMLHCLKMS</sequence>
<dbReference type="Proteomes" id="UP000447434">
    <property type="component" value="Chromosome 24"/>
</dbReference>
<dbReference type="PROSITE" id="PS50004">
    <property type="entry name" value="C2"/>
    <property type="match status" value="1"/>
</dbReference>
<proteinExistence type="predicted"/>
<dbReference type="EMBL" id="WOCE01000024">
    <property type="protein sequence ID" value="KAE9586244.1"/>
    <property type="molecule type" value="Genomic_DNA"/>
</dbReference>
<dbReference type="InterPro" id="IPR000008">
    <property type="entry name" value="C2_dom"/>
</dbReference>